<dbReference type="Pfam" id="PF08940">
    <property type="entry name" value="DUF1918"/>
    <property type="match status" value="1"/>
</dbReference>
<feature type="domain" description="DUF1918" evidence="1">
    <location>
        <begin position="1"/>
        <end position="58"/>
    </location>
</feature>
<sequence length="84" mass="8913">MRAKAGDWLVVEGRAVGGTVRRGLIEEVRGAGGGPPFLVHWSDTGHRALTFPGPDAHVLSAEDLRAQERAAEARFLPGLGGQTR</sequence>
<dbReference type="EMBL" id="QQAZ01000001">
    <property type="protein sequence ID" value="RDI55199.1"/>
    <property type="molecule type" value="Genomic_DNA"/>
</dbReference>
<dbReference type="Gene3D" id="2.30.30.440">
    <property type="entry name" value="Domain of unknown function DUF1918"/>
    <property type="match status" value="1"/>
</dbReference>
<organism evidence="2 3">
    <name type="scientific">Nocardia mexicana</name>
    <dbReference type="NCBI Taxonomy" id="279262"/>
    <lineage>
        <taxon>Bacteria</taxon>
        <taxon>Bacillati</taxon>
        <taxon>Actinomycetota</taxon>
        <taxon>Actinomycetes</taxon>
        <taxon>Mycobacteriales</taxon>
        <taxon>Nocardiaceae</taxon>
        <taxon>Nocardia</taxon>
    </lineage>
</organism>
<dbReference type="SUPFAM" id="SSF50118">
    <property type="entry name" value="Cell growth inhibitor/plasmid maintenance toxic component"/>
    <property type="match status" value="1"/>
</dbReference>
<dbReference type="STRING" id="1210089.GCA_001613165_02047"/>
<evidence type="ECO:0000313" key="3">
    <source>
        <dbReference type="Proteomes" id="UP000255355"/>
    </source>
</evidence>
<evidence type="ECO:0000313" key="2">
    <source>
        <dbReference type="EMBL" id="RDI55199.1"/>
    </source>
</evidence>
<dbReference type="RefSeq" id="WP_068017113.1">
    <property type="nucleotide sequence ID" value="NZ_QQAZ01000001.1"/>
</dbReference>
<keyword evidence="3" id="KW-1185">Reference proteome</keyword>
<reference evidence="2 3" key="1">
    <citation type="submission" date="2018-07" db="EMBL/GenBank/DDBJ databases">
        <title>Genomic Encyclopedia of Type Strains, Phase IV (KMG-IV): sequencing the most valuable type-strain genomes for metagenomic binning, comparative biology and taxonomic classification.</title>
        <authorList>
            <person name="Goeker M."/>
        </authorList>
    </citation>
    <scope>NUCLEOTIDE SEQUENCE [LARGE SCALE GENOMIC DNA]</scope>
    <source>
        <strain evidence="2 3">DSM 44952</strain>
    </source>
</reference>
<name>A0A370HIA6_9NOCA</name>
<comment type="caution">
    <text evidence="2">The sequence shown here is derived from an EMBL/GenBank/DDBJ whole genome shotgun (WGS) entry which is preliminary data.</text>
</comment>
<dbReference type="InterPro" id="IPR015035">
    <property type="entry name" value="DUF1918"/>
</dbReference>
<accession>A0A370HIA6</accession>
<dbReference type="Proteomes" id="UP000255355">
    <property type="component" value="Unassembled WGS sequence"/>
</dbReference>
<dbReference type="AlphaFoldDB" id="A0A370HIA6"/>
<proteinExistence type="predicted"/>
<gene>
    <name evidence="2" type="ORF">DFR68_10131</name>
</gene>
<evidence type="ECO:0000259" key="1">
    <source>
        <dbReference type="Pfam" id="PF08940"/>
    </source>
</evidence>
<dbReference type="OrthoDB" id="4828144at2"/>
<protein>
    <submittedName>
        <fullName evidence="2">Uncharacterized protein DUF1918</fullName>
    </submittedName>
</protein>